<accession>A0A4Z0MKT1</accession>
<dbReference type="Proteomes" id="UP000298284">
    <property type="component" value="Unassembled WGS sequence"/>
</dbReference>
<dbReference type="OrthoDB" id="1523672at2"/>
<evidence type="ECO:0000256" key="1">
    <source>
        <dbReference type="SAM" id="MobiDB-lite"/>
    </source>
</evidence>
<keyword evidence="4" id="KW-1185">Reference proteome</keyword>
<comment type="caution">
    <text evidence="3">The sequence shown here is derived from an EMBL/GenBank/DDBJ whole genome shotgun (WGS) entry which is preliminary data.</text>
</comment>
<dbReference type="AlphaFoldDB" id="A0A4Z0MKT1"/>
<evidence type="ECO:0000313" key="4">
    <source>
        <dbReference type="Proteomes" id="UP000298284"/>
    </source>
</evidence>
<dbReference type="EMBL" id="SRKZ01000004">
    <property type="protein sequence ID" value="TGD79785.1"/>
    <property type="molecule type" value="Genomic_DNA"/>
</dbReference>
<feature type="compositionally biased region" description="Gly residues" evidence="1">
    <location>
        <begin position="221"/>
        <end position="267"/>
    </location>
</feature>
<organism evidence="3 4">
    <name type="scientific">Hymenobacter wooponensis</name>
    <dbReference type="NCBI Taxonomy" id="1525360"/>
    <lineage>
        <taxon>Bacteria</taxon>
        <taxon>Pseudomonadati</taxon>
        <taxon>Bacteroidota</taxon>
        <taxon>Cytophagia</taxon>
        <taxon>Cytophagales</taxon>
        <taxon>Hymenobacteraceae</taxon>
        <taxon>Hymenobacter</taxon>
    </lineage>
</organism>
<keyword evidence="2" id="KW-0732">Signal</keyword>
<name>A0A4Z0MKT1_9BACT</name>
<evidence type="ECO:0008006" key="5">
    <source>
        <dbReference type="Google" id="ProtNLM"/>
    </source>
</evidence>
<protein>
    <recommendedName>
        <fullName evidence="5">DUF4292 domain-containing protein</fullName>
    </recommendedName>
</protein>
<dbReference type="RefSeq" id="WP_135531530.1">
    <property type="nucleotide sequence ID" value="NZ_SRKZ01000004.1"/>
</dbReference>
<proteinExistence type="predicted"/>
<feature type="signal peptide" evidence="2">
    <location>
        <begin position="1"/>
        <end position="26"/>
    </location>
</feature>
<reference evidence="3 4" key="1">
    <citation type="submission" date="2019-04" db="EMBL/GenBank/DDBJ databases">
        <authorList>
            <person name="Feng G."/>
            <person name="Zhang J."/>
            <person name="Zhu H."/>
        </authorList>
    </citation>
    <scope>NUCLEOTIDE SEQUENCE [LARGE SCALE GENOMIC DNA]</scope>
    <source>
        <strain evidence="3 4">JCM 19491</strain>
    </source>
</reference>
<dbReference type="PROSITE" id="PS51257">
    <property type="entry name" value="PROKAR_LIPOPROTEIN"/>
    <property type="match status" value="1"/>
</dbReference>
<gene>
    <name evidence="3" type="ORF">EU557_16365</name>
</gene>
<feature type="region of interest" description="Disordered" evidence="1">
    <location>
        <begin position="220"/>
        <end position="283"/>
    </location>
</feature>
<feature type="chain" id="PRO_5021361319" description="DUF4292 domain-containing protein" evidence="2">
    <location>
        <begin position="27"/>
        <end position="283"/>
    </location>
</feature>
<evidence type="ECO:0000313" key="3">
    <source>
        <dbReference type="EMBL" id="TGD79785.1"/>
    </source>
</evidence>
<sequence length="283" mass="29441">MSVRRVWLSFGSLLVLGAACSRQPTADNPSRFVASPPTIDGRASEWTDSLQYTSASKLQYQVLNDARAVYVRLRVADPATQAKIILQGLTVWLDTTGRNQQQFGVHYPLGGGMGRMMAMPGTRPAAAPTPSDRQARLGQALASMTEMELLNYKGNREPTLTDAQSQLGVHVAAAFNPEGTLVYELMVPMRLLYRKLPNLASGQKAVVGLTLAGTKWTAPGGSSGGMNGGGMRGGGMRSGGMGGNSSGMRGGGGMRGGSGGRTGGGSQTGAPISLKTAVQLAKP</sequence>
<evidence type="ECO:0000256" key="2">
    <source>
        <dbReference type="SAM" id="SignalP"/>
    </source>
</evidence>